<dbReference type="PRINTS" id="PR01535">
    <property type="entry name" value="VOMERONASL2R"/>
</dbReference>
<gene>
    <name evidence="14" type="primary">LOC117673047</name>
</gene>
<keyword evidence="6" id="KW-0297">G-protein coupled receptor</keyword>
<dbReference type="InterPro" id="IPR001828">
    <property type="entry name" value="ANF_lig-bd_rcpt"/>
</dbReference>
<dbReference type="InterPro" id="IPR011500">
    <property type="entry name" value="GPCR_3_9-Cys_dom"/>
</dbReference>
<keyword evidence="10" id="KW-0807">Transducer</keyword>
<dbReference type="PROSITE" id="PS50259">
    <property type="entry name" value="G_PROTEIN_RECEP_F3_4"/>
    <property type="match status" value="1"/>
</dbReference>
<evidence type="ECO:0000256" key="11">
    <source>
        <dbReference type="SAM" id="Phobius"/>
    </source>
</evidence>
<dbReference type="Gene3D" id="2.10.50.30">
    <property type="entry name" value="GPCR, family 3, nine cysteines domain"/>
    <property type="match status" value="1"/>
</dbReference>
<accession>A0ABM3YRM2</accession>
<dbReference type="PROSITE" id="PS00981">
    <property type="entry name" value="G_PROTEIN_RECEP_F3_3"/>
    <property type="match status" value="1"/>
</dbReference>
<sequence length="1055" mass="121189">MTVEDLISVFRIGMRRNKGKKRNVLVKFASINDKLKVMSKIREDGDKILQIEGDKIEVYQDISREERIWRHTLKPITKLLRNKGIKYNWRFPQQLKKIYNRRMHTIDTKIDPVDYFHKLGLIEKEDDVISMKAELLQMGGYGVRKELNLDKEQGAVAGEGPELKAKLQHERKPTKERMAKDKKCRTEIGILIDEKAMEILAVKIEEDEDIIGYKGVKINLYADDTLIVMKNPEKDIEKIKMHLEEFEELTGVITPMYQHILALEFAIMEINRDTSILPNHTLGFHIYNTYFDPSWTYRASLELFFTKGQFIPNYNCDAQNRPIAVIGGPSSDIYLYMANILSLYKMPQILYGSAPEISTKDQAAFYQQMLPNMDSQYKAISQLLLYFMWTWVGMLLVDNESGEMFLRRVLPMATQSGICFDFVARFPNPAESNNLKKMAEIGLNMYRFVMKSNVTAVVVHGESGNMITLRVISSHLKDNDLPLWTKGKVWIMTIQMDFTSNPFHRNKDLVFLHGALSFAIHSEKVLGFQQFVQMRNPILEKEDSFIKIFWENAFECSFRPSVTQKANGATCTGKEKLEILPTSVFEMEMSGHSYSVYNAIYVVAHALHDFYSSIMKYREGRKIKGKFLNQHLWKLNYMIRRTSFNNSAGQKIGFNENGELETGFDIINWITFSNLSFKKVQVGDMDLKDSNEKMVTIYEDDIVWPSRFNQTQPLSLCNGKCDSGYSKIKIEGKLFCCYDCLRCPEGKISNREDMDECFQCPEDQHPNEEQVLCLPKVTTFLNYKETLGTVMASLSLFFSLITVGVLWIFIKHQDTPIVRANNRNLTYVLLVTLLLSFLCTLLFIGRPHKVTCLLRQTSFGIIFSVAISCVLAKTIIVVLAFMATKPGSKVTKWLGKRLGTFLVSCCSFIQIKICIIWLIISPPFPDADMKSITEEIILECNEGSAFMFYCVLGYMGFLAIVSFTLAFLARKLPDAFNEAKFITFSMLVFCSVWLSFVPAYLSSKGKYTVAVEIFSIIASSAGLLLCIFSPKLYIILLRPDLNKKDQLKREKKRVP</sequence>
<reference evidence="14" key="1">
    <citation type="submission" date="2025-08" db="UniProtKB">
        <authorList>
            <consortium name="RefSeq"/>
        </authorList>
    </citation>
    <scope>IDENTIFICATION</scope>
    <source>
        <tissue evidence="14">Blood</tissue>
    </source>
</reference>
<proteinExistence type="predicted"/>
<keyword evidence="3 11" id="KW-0812">Transmembrane</keyword>
<dbReference type="InterPro" id="IPR042566">
    <property type="entry name" value="L1_C"/>
</dbReference>
<feature type="transmembrane region" description="Helical" evidence="11">
    <location>
        <begin position="790"/>
        <end position="810"/>
    </location>
</feature>
<feature type="domain" description="G-protein coupled receptors family 3 profile" evidence="12">
    <location>
        <begin position="787"/>
        <end position="1051"/>
    </location>
</feature>
<dbReference type="Gene3D" id="3.40.50.2300">
    <property type="match status" value="2"/>
</dbReference>
<keyword evidence="4" id="KW-0732">Signal</keyword>
<dbReference type="InterPro" id="IPR017979">
    <property type="entry name" value="GPCR_3_CS"/>
</dbReference>
<dbReference type="Pfam" id="PF01094">
    <property type="entry name" value="ANF_receptor"/>
    <property type="match status" value="1"/>
</dbReference>
<dbReference type="InterPro" id="IPR000337">
    <property type="entry name" value="GPCR_3"/>
</dbReference>
<feature type="transmembrane region" description="Helical" evidence="11">
    <location>
        <begin position="857"/>
        <end position="881"/>
    </location>
</feature>
<evidence type="ECO:0000256" key="8">
    <source>
        <dbReference type="ARBA" id="ARBA00023170"/>
    </source>
</evidence>
<evidence type="ECO:0000256" key="1">
    <source>
        <dbReference type="ARBA" id="ARBA00004651"/>
    </source>
</evidence>
<feature type="transmembrane region" description="Helical" evidence="11">
    <location>
        <begin position="946"/>
        <end position="969"/>
    </location>
</feature>
<dbReference type="InterPro" id="IPR000068">
    <property type="entry name" value="GPCR_3_Ca_sens_rcpt-rel"/>
</dbReference>
<dbReference type="InterPro" id="IPR017978">
    <property type="entry name" value="GPCR_3_C"/>
</dbReference>
<keyword evidence="5 11" id="KW-1133">Transmembrane helix</keyword>
<dbReference type="InterPro" id="IPR004073">
    <property type="entry name" value="GPCR_3_vmron_rcpt_2"/>
</dbReference>
<dbReference type="Gene3D" id="3.30.250.20">
    <property type="entry name" value="L1 transposable element, C-terminal domain"/>
    <property type="match status" value="1"/>
</dbReference>
<dbReference type="CDD" id="cd15283">
    <property type="entry name" value="7tmC_V2R_pheromone"/>
    <property type="match status" value="1"/>
</dbReference>
<dbReference type="PANTHER" id="PTHR24061">
    <property type="entry name" value="CALCIUM-SENSING RECEPTOR-RELATED"/>
    <property type="match status" value="1"/>
</dbReference>
<evidence type="ECO:0000256" key="9">
    <source>
        <dbReference type="ARBA" id="ARBA00023180"/>
    </source>
</evidence>
<dbReference type="PRINTS" id="PR00248">
    <property type="entry name" value="GPCRMGR"/>
</dbReference>
<dbReference type="PANTHER" id="PTHR24061:SF599">
    <property type="entry name" value="G-PROTEIN COUPLED RECEPTORS FAMILY 3 PROFILE DOMAIN-CONTAINING PROTEIN"/>
    <property type="match status" value="1"/>
</dbReference>
<evidence type="ECO:0000313" key="14">
    <source>
        <dbReference type="RefSeq" id="XP_060538774.1"/>
    </source>
</evidence>
<dbReference type="RefSeq" id="XP_060538774.1">
    <property type="nucleotide sequence ID" value="XM_060682791.1"/>
</dbReference>
<evidence type="ECO:0000259" key="12">
    <source>
        <dbReference type="PROSITE" id="PS50259"/>
    </source>
</evidence>
<evidence type="ECO:0000256" key="4">
    <source>
        <dbReference type="ARBA" id="ARBA00022729"/>
    </source>
</evidence>
<organism evidence="13 14">
    <name type="scientific">Pantherophis guttatus</name>
    <name type="common">Corn snake</name>
    <name type="synonym">Elaphe guttata</name>
    <dbReference type="NCBI Taxonomy" id="94885"/>
    <lineage>
        <taxon>Eukaryota</taxon>
        <taxon>Metazoa</taxon>
        <taxon>Chordata</taxon>
        <taxon>Craniata</taxon>
        <taxon>Vertebrata</taxon>
        <taxon>Euteleostomi</taxon>
        <taxon>Lepidosauria</taxon>
        <taxon>Squamata</taxon>
        <taxon>Bifurcata</taxon>
        <taxon>Unidentata</taxon>
        <taxon>Episquamata</taxon>
        <taxon>Toxicofera</taxon>
        <taxon>Serpentes</taxon>
        <taxon>Colubroidea</taxon>
        <taxon>Colubridae</taxon>
        <taxon>Colubrinae</taxon>
        <taxon>Pantherophis</taxon>
    </lineage>
</organism>
<dbReference type="Pfam" id="PF07562">
    <property type="entry name" value="NCD3G"/>
    <property type="match status" value="1"/>
</dbReference>
<dbReference type="Pfam" id="PF00003">
    <property type="entry name" value="7tm_3"/>
    <property type="match status" value="1"/>
</dbReference>
<name>A0ABM3YRM2_PANGU</name>
<evidence type="ECO:0000256" key="10">
    <source>
        <dbReference type="ARBA" id="ARBA00023224"/>
    </source>
</evidence>
<keyword evidence="13" id="KW-1185">Reference proteome</keyword>
<keyword evidence="9" id="KW-0325">Glycoprotein</keyword>
<protein>
    <submittedName>
        <fullName evidence="14">Vomeronasal type-2 receptor 26-like</fullName>
    </submittedName>
</protein>
<evidence type="ECO:0000256" key="6">
    <source>
        <dbReference type="ARBA" id="ARBA00023040"/>
    </source>
</evidence>
<dbReference type="Proteomes" id="UP001652622">
    <property type="component" value="Unplaced"/>
</dbReference>
<keyword evidence="2" id="KW-1003">Cell membrane</keyword>
<evidence type="ECO:0000256" key="7">
    <source>
        <dbReference type="ARBA" id="ARBA00023136"/>
    </source>
</evidence>
<feature type="transmembrane region" description="Helical" evidence="11">
    <location>
        <begin position="825"/>
        <end position="845"/>
    </location>
</feature>
<feature type="transmembrane region" description="Helical" evidence="11">
    <location>
        <begin position="901"/>
        <end position="920"/>
    </location>
</feature>
<keyword evidence="8" id="KW-0675">Receptor</keyword>
<evidence type="ECO:0000256" key="5">
    <source>
        <dbReference type="ARBA" id="ARBA00022989"/>
    </source>
</evidence>
<dbReference type="GeneID" id="117673047"/>
<comment type="subcellular location">
    <subcellularLocation>
        <location evidence="1">Cell membrane</location>
        <topology evidence="1">Multi-pass membrane protein</topology>
    </subcellularLocation>
</comment>
<evidence type="ECO:0000256" key="3">
    <source>
        <dbReference type="ARBA" id="ARBA00022692"/>
    </source>
</evidence>
<evidence type="ECO:0000313" key="13">
    <source>
        <dbReference type="Proteomes" id="UP001652622"/>
    </source>
</evidence>
<keyword evidence="7 11" id="KW-0472">Membrane</keyword>
<dbReference type="InterPro" id="IPR038550">
    <property type="entry name" value="GPCR_3_9-Cys_sf"/>
</dbReference>
<dbReference type="InterPro" id="IPR028082">
    <property type="entry name" value="Peripla_BP_I"/>
</dbReference>
<evidence type="ECO:0000256" key="2">
    <source>
        <dbReference type="ARBA" id="ARBA00022475"/>
    </source>
</evidence>
<dbReference type="SUPFAM" id="SSF53822">
    <property type="entry name" value="Periplasmic binding protein-like I"/>
    <property type="match status" value="1"/>
</dbReference>
<feature type="transmembrane region" description="Helical" evidence="11">
    <location>
        <begin position="1013"/>
        <end position="1036"/>
    </location>
</feature>
<feature type="transmembrane region" description="Helical" evidence="11">
    <location>
        <begin position="981"/>
        <end position="1001"/>
    </location>
</feature>